<dbReference type="Pfam" id="PF02771">
    <property type="entry name" value="Acyl-CoA_dh_N"/>
    <property type="match status" value="1"/>
</dbReference>
<keyword evidence="9" id="KW-1185">Reference proteome</keyword>
<evidence type="ECO:0000259" key="7">
    <source>
        <dbReference type="Pfam" id="PF02771"/>
    </source>
</evidence>
<evidence type="ECO:0000256" key="3">
    <source>
        <dbReference type="ARBA" id="ARBA00022630"/>
    </source>
</evidence>
<sequence length="378" mass="40499">MDFELTDEQKGLVDATRSLLTAKSSLAGARDLIDGPDGFDTALWRHGVELGWPALTVAEEDGGLGQQIIDLALVTVELGRSLASTPLVPTALVADALGHSDNEQKAKLLQAICEGNLVASWGFAEFRQPWGPAGITARAQSHEGGYLLDGAKVSVQDADSAQLLIVDAVLDDAPARFLVSTDADGLRIVRQNTLDVTRSYCDVTLTQVKVDAAALLASGDEARRSLARTMQLSTVLACAELVGIGSRLLDMTVGYVKEREQFGRPVGSFQAVKHKCADMRIWVQASTAATYYAAMTLDSEHHDSERAVSIAKAYVSDAINRVAGQALQLHGGIGFTWEHDLHLFLRRARVNSMLSGDARHHRERLCASLEADLAGAAG</sequence>
<comment type="similarity">
    <text evidence="2">Belongs to the acyl-CoA dehydrogenase family.</text>
</comment>
<dbReference type="PANTHER" id="PTHR43884:SF20">
    <property type="entry name" value="ACYL-COA DEHYDROGENASE FADE28"/>
    <property type="match status" value="1"/>
</dbReference>
<dbReference type="Gene3D" id="1.20.140.10">
    <property type="entry name" value="Butyryl-CoA Dehydrogenase, subunit A, domain 3"/>
    <property type="match status" value="1"/>
</dbReference>
<dbReference type="InterPro" id="IPR036250">
    <property type="entry name" value="AcylCo_DH-like_C"/>
</dbReference>
<evidence type="ECO:0000256" key="2">
    <source>
        <dbReference type="ARBA" id="ARBA00009347"/>
    </source>
</evidence>
<dbReference type="RefSeq" id="WP_316512899.1">
    <property type="nucleotide sequence ID" value="NZ_OY726395.1"/>
</dbReference>
<protein>
    <submittedName>
        <fullName evidence="8">Acyl-CoA dehydrogenase family protein</fullName>
        <ecNumber evidence="8">1.-.-.-</ecNumber>
    </submittedName>
</protein>
<proteinExistence type="inferred from homology"/>
<dbReference type="Gene3D" id="1.10.540.10">
    <property type="entry name" value="Acyl-CoA dehydrogenase/oxidase, N-terminal domain"/>
    <property type="match status" value="1"/>
</dbReference>
<evidence type="ECO:0000256" key="5">
    <source>
        <dbReference type="ARBA" id="ARBA00023002"/>
    </source>
</evidence>
<dbReference type="EC" id="1.-.-.-" evidence="8"/>
<dbReference type="InterPro" id="IPR046373">
    <property type="entry name" value="Acyl-CoA_Oxase/DH_mid-dom_sf"/>
</dbReference>
<keyword evidence="4" id="KW-0274">FAD</keyword>
<organism evidence="8 9">
    <name type="scientific">[Mycobacterium] wendilense</name>
    <dbReference type="NCBI Taxonomy" id="3064284"/>
    <lineage>
        <taxon>Bacteria</taxon>
        <taxon>Bacillati</taxon>
        <taxon>Actinomycetota</taxon>
        <taxon>Actinomycetes</taxon>
        <taxon>Mycobacteriales</taxon>
        <taxon>Mycobacteriaceae</taxon>
        <taxon>Mycolicibacter</taxon>
    </lineage>
</organism>
<keyword evidence="3" id="KW-0285">Flavoprotein</keyword>
<dbReference type="Proteomes" id="UP001190466">
    <property type="component" value="Chromosome"/>
</dbReference>
<dbReference type="InterPro" id="IPR009075">
    <property type="entry name" value="AcylCo_DH/oxidase_C"/>
</dbReference>
<dbReference type="InterPro" id="IPR013786">
    <property type="entry name" value="AcylCoA_DH/ox_N"/>
</dbReference>
<dbReference type="Gene3D" id="2.40.110.10">
    <property type="entry name" value="Butyryl-CoA Dehydrogenase, subunit A, domain 2"/>
    <property type="match status" value="1"/>
</dbReference>
<keyword evidence="5 8" id="KW-0560">Oxidoreductase</keyword>
<dbReference type="PANTHER" id="PTHR43884">
    <property type="entry name" value="ACYL-COA DEHYDROGENASE"/>
    <property type="match status" value="1"/>
</dbReference>
<evidence type="ECO:0000259" key="6">
    <source>
        <dbReference type="Pfam" id="PF00441"/>
    </source>
</evidence>
<reference evidence="8 9" key="1">
    <citation type="submission" date="2023-08" db="EMBL/GenBank/DDBJ databases">
        <authorList>
            <person name="Folkvardsen B D."/>
            <person name="Norman A."/>
        </authorList>
    </citation>
    <scope>NUCLEOTIDE SEQUENCE [LARGE SCALE GENOMIC DNA]</scope>
    <source>
        <strain evidence="8 9">Mu0050</strain>
    </source>
</reference>
<dbReference type="CDD" id="cd00567">
    <property type="entry name" value="ACAD"/>
    <property type="match status" value="1"/>
</dbReference>
<dbReference type="SUPFAM" id="SSF47203">
    <property type="entry name" value="Acyl-CoA dehydrogenase C-terminal domain-like"/>
    <property type="match status" value="1"/>
</dbReference>
<evidence type="ECO:0000256" key="1">
    <source>
        <dbReference type="ARBA" id="ARBA00001974"/>
    </source>
</evidence>
<accession>A0ABM9MK25</accession>
<dbReference type="GO" id="GO:0016491">
    <property type="term" value="F:oxidoreductase activity"/>
    <property type="evidence" value="ECO:0007669"/>
    <property type="project" value="UniProtKB-KW"/>
</dbReference>
<dbReference type="SUPFAM" id="SSF56645">
    <property type="entry name" value="Acyl-CoA dehydrogenase NM domain-like"/>
    <property type="match status" value="1"/>
</dbReference>
<gene>
    <name evidence="8" type="ORF">MU0050_004606</name>
</gene>
<evidence type="ECO:0000256" key="4">
    <source>
        <dbReference type="ARBA" id="ARBA00022827"/>
    </source>
</evidence>
<comment type="cofactor">
    <cofactor evidence="1">
        <name>FAD</name>
        <dbReference type="ChEBI" id="CHEBI:57692"/>
    </cofactor>
</comment>
<dbReference type="Pfam" id="PF00441">
    <property type="entry name" value="Acyl-CoA_dh_1"/>
    <property type="match status" value="1"/>
</dbReference>
<dbReference type="EMBL" id="OY726395">
    <property type="protein sequence ID" value="CAJ1587085.1"/>
    <property type="molecule type" value="Genomic_DNA"/>
</dbReference>
<dbReference type="InterPro" id="IPR009100">
    <property type="entry name" value="AcylCoA_DH/oxidase_NM_dom_sf"/>
</dbReference>
<feature type="domain" description="Acyl-CoA dehydrogenase/oxidase C-terminal" evidence="6">
    <location>
        <begin position="229"/>
        <end position="365"/>
    </location>
</feature>
<feature type="domain" description="Acyl-CoA dehydrogenase/oxidase N-terminal" evidence="7">
    <location>
        <begin position="6"/>
        <end position="115"/>
    </location>
</feature>
<evidence type="ECO:0000313" key="9">
    <source>
        <dbReference type="Proteomes" id="UP001190466"/>
    </source>
</evidence>
<dbReference type="InterPro" id="IPR037069">
    <property type="entry name" value="AcylCoA_DH/ox_N_sf"/>
</dbReference>
<name>A0ABM9MK25_9MYCO</name>
<evidence type="ECO:0000313" key="8">
    <source>
        <dbReference type="EMBL" id="CAJ1587085.1"/>
    </source>
</evidence>